<dbReference type="RefSeq" id="WP_123915305.1">
    <property type="nucleotide sequence ID" value="NZ_RKRA01000001.1"/>
</dbReference>
<gene>
    <name evidence="2" type="ORF">EDD32_0999</name>
</gene>
<keyword evidence="1" id="KW-0812">Transmembrane</keyword>
<name>A0A3N4Z3W0_9MICO</name>
<accession>A0A3N4Z3W0</accession>
<comment type="caution">
    <text evidence="2">The sequence shown here is derived from an EMBL/GenBank/DDBJ whole genome shotgun (WGS) entry which is preliminary data.</text>
</comment>
<sequence>MSTVPGPTSAVPASDPANASVGEIIGRVSEDLSTLIRQEMALAKAEAAESAKKAGKGAGLFGGAGVAGYFVLLFLSLALWWGLGALIGDGGAEPALGWSGLIVAVLWGIVAAVLALQGKKNVKQVEGLPQTTDTVKKIPTALKGQER</sequence>
<keyword evidence="1" id="KW-0472">Membrane</keyword>
<protein>
    <submittedName>
        <fullName evidence="2">Putative superfamily III holin-X</fullName>
    </submittedName>
</protein>
<feature type="transmembrane region" description="Helical" evidence="1">
    <location>
        <begin position="95"/>
        <end position="116"/>
    </location>
</feature>
<dbReference type="OrthoDB" id="3216929at2"/>
<evidence type="ECO:0000313" key="3">
    <source>
        <dbReference type="Proteomes" id="UP000280726"/>
    </source>
</evidence>
<evidence type="ECO:0000313" key="2">
    <source>
        <dbReference type="EMBL" id="RPF26554.1"/>
    </source>
</evidence>
<dbReference type="Pfam" id="PF07332">
    <property type="entry name" value="Phage_holin_3_6"/>
    <property type="match status" value="1"/>
</dbReference>
<keyword evidence="3" id="KW-1185">Reference proteome</keyword>
<dbReference type="Proteomes" id="UP000280726">
    <property type="component" value="Unassembled WGS sequence"/>
</dbReference>
<reference evidence="2 3" key="1">
    <citation type="submission" date="2018-11" db="EMBL/GenBank/DDBJ databases">
        <title>Sequencing the genomes of 1000 actinobacteria strains.</title>
        <authorList>
            <person name="Klenk H.-P."/>
        </authorList>
    </citation>
    <scope>NUCLEOTIDE SEQUENCE [LARGE SCALE GENOMIC DNA]</scope>
    <source>
        <strain evidence="2 3">DSM 14418</strain>
    </source>
</reference>
<dbReference type="InterPro" id="IPR009937">
    <property type="entry name" value="Phage_holin_3_6"/>
</dbReference>
<proteinExistence type="predicted"/>
<feature type="transmembrane region" description="Helical" evidence="1">
    <location>
        <begin position="60"/>
        <end position="83"/>
    </location>
</feature>
<keyword evidence="1" id="KW-1133">Transmembrane helix</keyword>
<dbReference type="EMBL" id="RKRA01000001">
    <property type="protein sequence ID" value="RPF26554.1"/>
    <property type="molecule type" value="Genomic_DNA"/>
</dbReference>
<evidence type="ECO:0000256" key="1">
    <source>
        <dbReference type="SAM" id="Phobius"/>
    </source>
</evidence>
<organism evidence="2 3">
    <name type="scientific">Georgenia muralis</name>
    <dbReference type="NCBI Taxonomy" id="154117"/>
    <lineage>
        <taxon>Bacteria</taxon>
        <taxon>Bacillati</taxon>
        <taxon>Actinomycetota</taxon>
        <taxon>Actinomycetes</taxon>
        <taxon>Micrococcales</taxon>
        <taxon>Bogoriellaceae</taxon>
        <taxon>Georgenia</taxon>
    </lineage>
</organism>
<dbReference type="AlphaFoldDB" id="A0A3N4Z3W0"/>